<reference evidence="2" key="1">
    <citation type="submission" date="2012-05" db="EMBL/GenBank/DDBJ databases">
        <authorList>
            <person name="Krishnakumar V."/>
            <person name="Cheung F."/>
            <person name="Xiao Y."/>
            <person name="Chan A."/>
            <person name="Moskal W.A."/>
            <person name="Town C.D."/>
        </authorList>
    </citation>
    <scope>NUCLEOTIDE SEQUENCE</scope>
</reference>
<accession>I3SBP2</accession>
<keyword evidence="1" id="KW-0812">Transmembrane</keyword>
<dbReference type="AlphaFoldDB" id="I3SBP2"/>
<name>I3SBP2_LOTJA</name>
<organism evidence="2">
    <name type="scientific">Lotus japonicus</name>
    <name type="common">Lotus corniculatus var. japonicus</name>
    <dbReference type="NCBI Taxonomy" id="34305"/>
    <lineage>
        <taxon>Eukaryota</taxon>
        <taxon>Viridiplantae</taxon>
        <taxon>Streptophyta</taxon>
        <taxon>Embryophyta</taxon>
        <taxon>Tracheophyta</taxon>
        <taxon>Spermatophyta</taxon>
        <taxon>Magnoliopsida</taxon>
        <taxon>eudicotyledons</taxon>
        <taxon>Gunneridae</taxon>
        <taxon>Pentapetalae</taxon>
        <taxon>rosids</taxon>
        <taxon>fabids</taxon>
        <taxon>Fabales</taxon>
        <taxon>Fabaceae</taxon>
        <taxon>Papilionoideae</taxon>
        <taxon>50 kb inversion clade</taxon>
        <taxon>NPAAA clade</taxon>
        <taxon>Hologalegina</taxon>
        <taxon>robinioid clade</taxon>
        <taxon>Loteae</taxon>
        <taxon>Lotus</taxon>
    </lineage>
</organism>
<keyword evidence="1" id="KW-1133">Transmembrane helix</keyword>
<keyword evidence="1" id="KW-0472">Membrane</keyword>
<sequence>MKQLENALICVELDDQALVCVTIAYCLFVIFNGHCIMTLISGSHFGILLPTGGVGVPFCERLINLCGLCYSL</sequence>
<feature type="transmembrane region" description="Helical" evidence="1">
    <location>
        <begin position="16"/>
        <end position="40"/>
    </location>
</feature>
<evidence type="ECO:0000313" key="2">
    <source>
        <dbReference type="EMBL" id="AFK37684.1"/>
    </source>
</evidence>
<dbReference type="EMBL" id="BT137889">
    <property type="protein sequence ID" value="AFK37684.1"/>
    <property type="molecule type" value="mRNA"/>
</dbReference>
<protein>
    <submittedName>
        <fullName evidence="2">Uncharacterized protein</fullName>
    </submittedName>
</protein>
<proteinExistence type="evidence at transcript level"/>
<evidence type="ECO:0000256" key="1">
    <source>
        <dbReference type="SAM" id="Phobius"/>
    </source>
</evidence>